<feature type="domain" description="Myotubularin phosphatase" evidence="3">
    <location>
        <begin position="143"/>
        <end position="530"/>
    </location>
</feature>
<evidence type="ECO:0000259" key="3">
    <source>
        <dbReference type="PROSITE" id="PS51339"/>
    </source>
</evidence>
<organism evidence="4 5">
    <name type="scientific">Chloebia gouldiae</name>
    <name type="common">Gouldian finch</name>
    <name type="synonym">Erythrura gouldiae</name>
    <dbReference type="NCBI Taxonomy" id="44316"/>
    <lineage>
        <taxon>Eukaryota</taxon>
        <taxon>Metazoa</taxon>
        <taxon>Chordata</taxon>
        <taxon>Craniata</taxon>
        <taxon>Vertebrata</taxon>
        <taxon>Euteleostomi</taxon>
        <taxon>Archelosauria</taxon>
        <taxon>Archosauria</taxon>
        <taxon>Dinosauria</taxon>
        <taxon>Saurischia</taxon>
        <taxon>Theropoda</taxon>
        <taxon>Coelurosauria</taxon>
        <taxon>Aves</taxon>
        <taxon>Neognathae</taxon>
        <taxon>Neoaves</taxon>
        <taxon>Telluraves</taxon>
        <taxon>Australaves</taxon>
        <taxon>Passeriformes</taxon>
        <taxon>Passeroidea</taxon>
        <taxon>Passeridae</taxon>
        <taxon>Chloebia</taxon>
    </lineage>
</organism>
<dbReference type="CDD" id="cd14536">
    <property type="entry name" value="PTP-MTMR9"/>
    <property type="match status" value="1"/>
</dbReference>
<dbReference type="GO" id="GO:0010507">
    <property type="term" value="P:negative regulation of autophagy"/>
    <property type="evidence" value="ECO:0007669"/>
    <property type="project" value="TreeGrafter"/>
</dbReference>
<dbReference type="InterPro" id="IPR029021">
    <property type="entry name" value="Prot-tyrosine_phosphatase-like"/>
</dbReference>
<dbReference type="PANTHER" id="PTHR10807">
    <property type="entry name" value="MYOTUBULARIN-RELATED"/>
    <property type="match status" value="1"/>
</dbReference>
<evidence type="ECO:0000256" key="1">
    <source>
        <dbReference type="ARBA" id="ARBA00007471"/>
    </source>
</evidence>
<protein>
    <recommendedName>
        <fullName evidence="3">Myotubularin phosphatase domain-containing protein</fullName>
    </recommendedName>
</protein>
<proteinExistence type="inferred from homology"/>
<comment type="caution">
    <text evidence="4">The sequence shown here is derived from an EMBL/GenBank/DDBJ whole genome shotgun (WGS) entry which is preliminary data.</text>
</comment>
<dbReference type="AlphaFoldDB" id="A0A3L8RUT0"/>
<dbReference type="GO" id="GO:0046856">
    <property type="term" value="P:phosphatidylinositol dephosphorylation"/>
    <property type="evidence" value="ECO:0007669"/>
    <property type="project" value="TreeGrafter"/>
</dbReference>
<dbReference type="InterPro" id="IPR030564">
    <property type="entry name" value="Myotubularin"/>
</dbReference>
<dbReference type="InterPro" id="IPR011993">
    <property type="entry name" value="PH-like_dom_sf"/>
</dbReference>
<accession>A0A3L8RUT0</accession>
<keyword evidence="5" id="KW-1185">Reference proteome</keyword>
<dbReference type="Gene3D" id="2.30.29.30">
    <property type="entry name" value="Pleckstrin-homology domain (PH domain)/Phosphotyrosine-binding domain (PTB)"/>
    <property type="match status" value="1"/>
</dbReference>
<evidence type="ECO:0000256" key="2">
    <source>
        <dbReference type="SAM" id="MobiDB-lite"/>
    </source>
</evidence>
<reference evidence="4 5" key="1">
    <citation type="journal article" date="2018" name="Proc. R. Soc. B">
        <title>A non-coding region near Follistatin controls head colour polymorphism in the Gouldian finch.</title>
        <authorList>
            <person name="Toomey M.B."/>
            <person name="Marques C.I."/>
            <person name="Andrade P."/>
            <person name="Araujo P.M."/>
            <person name="Sabatino S."/>
            <person name="Gazda M.A."/>
            <person name="Afonso S."/>
            <person name="Lopes R.J."/>
            <person name="Corbo J.C."/>
            <person name="Carneiro M."/>
        </authorList>
    </citation>
    <scope>NUCLEOTIDE SEQUENCE [LARGE SCALE GENOMIC DNA]</scope>
    <source>
        <strain evidence="4">Red01</strain>
        <tissue evidence="4">Muscle</tissue>
    </source>
</reference>
<dbReference type="OrthoDB" id="271628at2759"/>
<dbReference type="Proteomes" id="UP000276834">
    <property type="component" value="Unassembled WGS sequence"/>
</dbReference>
<dbReference type="PROSITE" id="PS51339">
    <property type="entry name" value="PPASE_MYOTUBULARIN"/>
    <property type="match status" value="1"/>
</dbReference>
<name>A0A3L8RUT0_CHLGU</name>
<dbReference type="STRING" id="44316.ENSEGOP00005015367"/>
<dbReference type="GO" id="GO:0005737">
    <property type="term" value="C:cytoplasm"/>
    <property type="evidence" value="ECO:0007669"/>
    <property type="project" value="TreeGrafter"/>
</dbReference>
<dbReference type="CDD" id="cd13211">
    <property type="entry name" value="PH-GRAM_MTMR9"/>
    <property type="match status" value="1"/>
</dbReference>
<evidence type="ECO:0000313" key="5">
    <source>
        <dbReference type="Proteomes" id="UP000276834"/>
    </source>
</evidence>
<sequence length="669" mass="74389">MEFSELIKTATVEDVVLWRPGLPAVRGTLCITSHHLLLSSCPRGDLELWLLIRNVDAVEKRVQNLGCYQPPRSGGSLRDTSVSGSSGSITLRCKDLQVLQLEIPGMEECLNIASSIEALSSVDSVMMMYPFFHRPPSLRLRQGWHLCPPERHFQQVASQTSRWRLSTVNRDFSACPSYPAAVIVPAAVGDDTVAKAAQFRQGGRFPVLSYFHPKNGTALLRSSQPLTGPKRRRCREDEKLLGAILDEGGRGFILDTRSAQAAKQARMSGGGAEPKSSYPQWRRLHRALERGRPLQESFAKLAEACGEPAPSVERWLGRLEGSRWLGHVKAGLSAACLAAQCLDSPPCPKTPGSPRREGCSVLVHGAEGTDATLLVTALAQLILDPACRTLEGFQALLEREWIQAGHPFQLRCARSASGHTRGKQEAPLFLLFLDCVWQLSRQFPFSLEFGEQLLLTLFDNAYASAYGTFLCNSEKERSLCGVKENTHSLWAWLNQPEEQHKYLNPLYSHNPSVIWPSVEPQSIQLWQGFFLRWIRPSQHLDEAWEEIRRLVEGNNSCIKEGTGKRQSQSLPEPTLPAGTRELLLPTGNAEGQDGDKGQQITEKPADHTKNPQQITPKKTPDHTKTPQQIPPKTLSRSPKKTQITPKSPRSHKKTQIPPSNPQITKKNQT</sequence>
<dbReference type="EMBL" id="QUSF01000199">
    <property type="protein sequence ID" value="RLV87484.1"/>
    <property type="molecule type" value="Genomic_DNA"/>
</dbReference>
<dbReference type="GO" id="GO:0019903">
    <property type="term" value="F:protein phosphatase binding"/>
    <property type="evidence" value="ECO:0007669"/>
    <property type="project" value="TreeGrafter"/>
</dbReference>
<comment type="similarity">
    <text evidence="1">Belongs to the protein-tyrosine phosphatase family. Non-receptor class myotubularin subfamily.</text>
</comment>
<gene>
    <name evidence="4" type="ORF">DV515_00015655</name>
</gene>
<dbReference type="SUPFAM" id="SSF50729">
    <property type="entry name" value="PH domain-like"/>
    <property type="match status" value="1"/>
</dbReference>
<dbReference type="Pfam" id="PF06602">
    <property type="entry name" value="Myotub-related"/>
    <property type="match status" value="1"/>
</dbReference>
<feature type="region of interest" description="Disordered" evidence="2">
    <location>
        <begin position="559"/>
        <end position="669"/>
    </location>
</feature>
<dbReference type="SUPFAM" id="SSF52799">
    <property type="entry name" value="(Phosphotyrosine protein) phosphatases II"/>
    <property type="match status" value="1"/>
</dbReference>
<feature type="compositionally biased region" description="Polar residues" evidence="2">
    <location>
        <begin position="634"/>
        <end position="647"/>
    </location>
</feature>
<dbReference type="InterPro" id="IPR010569">
    <property type="entry name" value="Myotubularin-like_Pase_dom"/>
</dbReference>
<evidence type="ECO:0000313" key="4">
    <source>
        <dbReference type="EMBL" id="RLV87484.1"/>
    </source>
</evidence>
<dbReference type="PANTHER" id="PTHR10807:SF52">
    <property type="entry name" value="MYOTUBULARIN PHOSPHATASE DOMAIN-CONTAINING PROTEIN"/>
    <property type="match status" value="1"/>
</dbReference>